<gene>
    <name evidence="1" type="ORF">SS1G_03615</name>
</gene>
<organism evidence="1 2">
    <name type="scientific">Sclerotinia sclerotiorum (strain ATCC 18683 / 1980 / Ss-1)</name>
    <name type="common">White mold</name>
    <name type="synonym">Whetzelinia sclerotiorum</name>
    <dbReference type="NCBI Taxonomy" id="665079"/>
    <lineage>
        <taxon>Eukaryota</taxon>
        <taxon>Fungi</taxon>
        <taxon>Dikarya</taxon>
        <taxon>Ascomycota</taxon>
        <taxon>Pezizomycotina</taxon>
        <taxon>Leotiomycetes</taxon>
        <taxon>Helotiales</taxon>
        <taxon>Sclerotiniaceae</taxon>
        <taxon>Sclerotinia</taxon>
    </lineage>
</organism>
<dbReference type="HOGENOM" id="CLU_3368746_0_0_1"/>
<proteinExistence type="predicted"/>
<dbReference type="GeneID" id="5491880"/>
<reference evidence="2" key="1">
    <citation type="journal article" date="2011" name="PLoS Genet.">
        <title>Genomic analysis of the necrotrophic fungal pathogens Sclerotinia sclerotiorum and Botrytis cinerea.</title>
        <authorList>
            <person name="Amselem J."/>
            <person name="Cuomo C.A."/>
            <person name="van Kan J.A."/>
            <person name="Viaud M."/>
            <person name="Benito E.P."/>
            <person name="Couloux A."/>
            <person name="Coutinho P.M."/>
            <person name="de Vries R.P."/>
            <person name="Dyer P.S."/>
            <person name="Fillinger S."/>
            <person name="Fournier E."/>
            <person name="Gout L."/>
            <person name="Hahn M."/>
            <person name="Kohn L."/>
            <person name="Lapalu N."/>
            <person name="Plummer K.M."/>
            <person name="Pradier J.M."/>
            <person name="Quevillon E."/>
            <person name="Sharon A."/>
            <person name="Simon A."/>
            <person name="ten Have A."/>
            <person name="Tudzynski B."/>
            <person name="Tudzynski P."/>
            <person name="Wincker P."/>
            <person name="Andrew M."/>
            <person name="Anthouard V."/>
            <person name="Beever R.E."/>
            <person name="Beffa R."/>
            <person name="Benoit I."/>
            <person name="Bouzid O."/>
            <person name="Brault B."/>
            <person name="Chen Z."/>
            <person name="Choquer M."/>
            <person name="Collemare J."/>
            <person name="Cotton P."/>
            <person name="Danchin E.G."/>
            <person name="Da Silva C."/>
            <person name="Gautier A."/>
            <person name="Giraud C."/>
            <person name="Giraud T."/>
            <person name="Gonzalez C."/>
            <person name="Grossetete S."/>
            <person name="Guldener U."/>
            <person name="Henrissat B."/>
            <person name="Howlett B.J."/>
            <person name="Kodira C."/>
            <person name="Kretschmer M."/>
            <person name="Lappartient A."/>
            <person name="Leroch M."/>
            <person name="Levis C."/>
            <person name="Mauceli E."/>
            <person name="Neuveglise C."/>
            <person name="Oeser B."/>
            <person name="Pearson M."/>
            <person name="Poulain J."/>
            <person name="Poussereau N."/>
            <person name="Quesneville H."/>
            <person name="Rascle C."/>
            <person name="Schumacher J."/>
            <person name="Segurens B."/>
            <person name="Sexton A."/>
            <person name="Silva E."/>
            <person name="Sirven C."/>
            <person name="Soanes D.M."/>
            <person name="Talbot N.J."/>
            <person name="Templeton M."/>
            <person name="Yandava C."/>
            <person name="Yarden O."/>
            <person name="Zeng Q."/>
            <person name="Rollins J.A."/>
            <person name="Lebrun M.H."/>
            <person name="Dickman M."/>
        </authorList>
    </citation>
    <scope>NUCLEOTIDE SEQUENCE [LARGE SCALE GENOMIC DNA]</scope>
    <source>
        <strain evidence="2">ATCC 18683 / 1980 / Ss-1</strain>
    </source>
</reference>
<dbReference type="EMBL" id="CH476624">
    <property type="protein sequence ID" value="EDO01141.1"/>
    <property type="molecule type" value="Genomic_DNA"/>
</dbReference>
<keyword evidence="2" id="KW-1185">Reference proteome</keyword>
<protein>
    <submittedName>
        <fullName evidence="1">Uncharacterized protein</fullName>
    </submittedName>
</protein>
<evidence type="ECO:0000313" key="1">
    <source>
        <dbReference type="EMBL" id="EDO01141.1"/>
    </source>
</evidence>
<dbReference type="KEGG" id="ssl:SS1G_03615"/>
<accession>A7EE75</accession>
<dbReference type="InParanoid" id="A7EE75"/>
<name>A7EE75_SCLS1</name>
<dbReference type="Proteomes" id="UP000001312">
    <property type="component" value="Unassembled WGS sequence"/>
</dbReference>
<sequence length="35" mass="3699">MAASLLKLGSDVEEGLILGEDVREWCGRGGRVPNA</sequence>
<evidence type="ECO:0000313" key="2">
    <source>
        <dbReference type="Proteomes" id="UP000001312"/>
    </source>
</evidence>
<dbReference type="AlphaFoldDB" id="A7EE75"/>
<dbReference type="RefSeq" id="XP_001595526.1">
    <property type="nucleotide sequence ID" value="XM_001595476.1"/>
</dbReference>